<keyword evidence="1" id="KW-0175">Coiled coil</keyword>
<keyword evidence="3" id="KW-1185">Reference proteome</keyword>
<evidence type="ECO:0000313" key="2">
    <source>
        <dbReference type="EMBL" id="SHJ78961.1"/>
    </source>
</evidence>
<protein>
    <submittedName>
        <fullName evidence="2">Uncharacterized protein</fullName>
    </submittedName>
</protein>
<dbReference type="EMBL" id="FQZX01000001">
    <property type="protein sequence ID" value="SHJ78961.1"/>
    <property type="molecule type" value="Genomic_DNA"/>
</dbReference>
<name>A0A1M6M686_9FLAO</name>
<dbReference type="STRING" id="228958.SAMN04488007_1441"/>
<organism evidence="2 3">
    <name type="scientific">Maribacter aquivivus</name>
    <dbReference type="NCBI Taxonomy" id="228958"/>
    <lineage>
        <taxon>Bacteria</taxon>
        <taxon>Pseudomonadati</taxon>
        <taxon>Bacteroidota</taxon>
        <taxon>Flavobacteriia</taxon>
        <taxon>Flavobacteriales</taxon>
        <taxon>Flavobacteriaceae</taxon>
        <taxon>Maribacter</taxon>
    </lineage>
</organism>
<reference evidence="3" key="1">
    <citation type="submission" date="2016-11" db="EMBL/GenBank/DDBJ databases">
        <authorList>
            <person name="Varghese N."/>
            <person name="Submissions S."/>
        </authorList>
    </citation>
    <scope>NUCLEOTIDE SEQUENCE [LARGE SCALE GENOMIC DNA]</scope>
    <source>
        <strain evidence="3">DSM 16478</strain>
    </source>
</reference>
<accession>A0A1M6M686</accession>
<dbReference type="Proteomes" id="UP000184314">
    <property type="component" value="Unassembled WGS sequence"/>
</dbReference>
<evidence type="ECO:0000313" key="3">
    <source>
        <dbReference type="Proteomes" id="UP000184314"/>
    </source>
</evidence>
<dbReference type="AlphaFoldDB" id="A0A1M6M686"/>
<proteinExistence type="predicted"/>
<feature type="coiled-coil region" evidence="1">
    <location>
        <begin position="19"/>
        <end position="63"/>
    </location>
</feature>
<gene>
    <name evidence="2" type="ORF">SAMN04488007_1441</name>
</gene>
<dbReference type="OrthoDB" id="9964393at2"/>
<dbReference type="RefSeq" id="WP_073242548.1">
    <property type="nucleotide sequence ID" value="NZ_FQZX01000001.1"/>
</dbReference>
<dbReference type="PROSITE" id="PS51257">
    <property type="entry name" value="PROKAR_LIPOPROTEIN"/>
    <property type="match status" value="1"/>
</dbReference>
<sequence length="67" mass="7557">MKKLNILVLSFIFLGAVSCRDTEKEQEQLDATLNKIEAVEQDLEKTSEEVESKVKEVESALTELDSI</sequence>
<evidence type="ECO:0000256" key="1">
    <source>
        <dbReference type="SAM" id="Coils"/>
    </source>
</evidence>